<dbReference type="EMBL" id="JAKILB010000020">
    <property type="protein sequence ID" value="MCL1140883.1"/>
    <property type="molecule type" value="Genomic_DNA"/>
</dbReference>
<organism evidence="2 3">
    <name type="scientific">Shewanella pneumatophori</name>
    <dbReference type="NCBI Taxonomy" id="314092"/>
    <lineage>
        <taxon>Bacteria</taxon>
        <taxon>Pseudomonadati</taxon>
        <taxon>Pseudomonadota</taxon>
        <taxon>Gammaproteobacteria</taxon>
        <taxon>Alteromonadales</taxon>
        <taxon>Shewanellaceae</taxon>
        <taxon>Shewanella</taxon>
    </lineage>
</organism>
<evidence type="ECO:0000256" key="1">
    <source>
        <dbReference type="SAM" id="MobiDB-lite"/>
    </source>
</evidence>
<reference evidence="2" key="1">
    <citation type="submission" date="2022-01" db="EMBL/GenBank/DDBJ databases">
        <title>Whole genome-based taxonomy of the Shewanellaceae.</title>
        <authorList>
            <person name="Martin-Rodriguez A.J."/>
        </authorList>
    </citation>
    <scope>NUCLEOTIDE SEQUENCE</scope>
    <source>
        <strain evidence="2">KCTC 23973</strain>
    </source>
</reference>
<gene>
    <name evidence="2" type="ORF">L2740_20290</name>
</gene>
<proteinExistence type="predicted"/>
<accession>A0A9X2CF03</accession>
<evidence type="ECO:0000313" key="2">
    <source>
        <dbReference type="EMBL" id="MCL1140883.1"/>
    </source>
</evidence>
<evidence type="ECO:0000313" key="3">
    <source>
        <dbReference type="Proteomes" id="UP001139293"/>
    </source>
</evidence>
<keyword evidence="3" id="KW-1185">Reference proteome</keyword>
<dbReference type="RefSeq" id="WP_248951847.1">
    <property type="nucleotide sequence ID" value="NZ_JAKILB010000020.1"/>
</dbReference>
<comment type="caution">
    <text evidence="2">The sequence shown here is derived from an EMBL/GenBank/DDBJ whole genome shotgun (WGS) entry which is preliminary data.</text>
</comment>
<protein>
    <submittedName>
        <fullName evidence="2">Uncharacterized protein</fullName>
    </submittedName>
</protein>
<name>A0A9X2CF03_9GAMM</name>
<dbReference type="AlphaFoldDB" id="A0A9X2CF03"/>
<sequence length="213" mass="23479">MKSLVCELCQCIVAECDLHTHLANVHGWFGRPVLSVGQGGTGSKPRKPFNAKSVERVGHKLLAPIKNSKKAPLTNCTCCGVQVSKKKLAKHEAACLERQKEKQLELKKSQINKECSGVLKLVLCPKCSTPIAEKKLKSHMTSRCPNRSIVSQVTSLRSGKACSSTYNDPEIAAYLNRNPEPEKVGPRGLPQDKYRRSAYGRSGMEYDSWGRGE</sequence>
<feature type="region of interest" description="Disordered" evidence="1">
    <location>
        <begin position="174"/>
        <end position="213"/>
    </location>
</feature>
<dbReference type="Proteomes" id="UP001139293">
    <property type="component" value="Unassembled WGS sequence"/>
</dbReference>
<feature type="compositionally biased region" description="Basic and acidic residues" evidence="1">
    <location>
        <begin position="179"/>
        <end position="195"/>
    </location>
</feature>